<comment type="caution">
    <text evidence="1">The sequence shown here is derived from an EMBL/GenBank/DDBJ whole genome shotgun (WGS) entry which is preliminary data.</text>
</comment>
<protein>
    <submittedName>
        <fullName evidence="1">Uncharacterized protein</fullName>
    </submittedName>
</protein>
<dbReference type="Proteomes" id="UP001459277">
    <property type="component" value="Unassembled WGS sequence"/>
</dbReference>
<reference evidence="1 2" key="1">
    <citation type="submission" date="2024-01" db="EMBL/GenBank/DDBJ databases">
        <title>A telomere-to-telomere, gap-free genome of sweet tea (Lithocarpus litseifolius).</title>
        <authorList>
            <person name="Zhou J."/>
        </authorList>
    </citation>
    <scope>NUCLEOTIDE SEQUENCE [LARGE SCALE GENOMIC DNA]</scope>
    <source>
        <strain evidence="1">Zhou-2022a</strain>
        <tissue evidence="1">Leaf</tissue>
    </source>
</reference>
<dbReference type="PANTHER" id="PTHR33710:SF62">
    <property type="entry name" value="DUF4283 DOMAIN PROTEIN"/>
    <property type="match status" value="1"/>
</dbReference>
<gene>
    <name evidence="1" type="ORF">SO802_014950</name>
</gene>
<sequence>MWRLVRGSVDRPAGEEDVVFGSWIGRPVKKMWRLVQLHHLPFNLLTLEVAMNIAQTLGTVVLSEDISEMMVGNFMRVRVLIDISQPLCRGKQVTFEDGLEDWIAFKYERLPNFNPSKKMVIDVKGYGEDWRMRPELIQFEEQIAPALPSNRVILQDDSIGSTQVILHDDDGSSRRNHKQLLVGSQRWMHSVVTAKQRDGVQIWERLDRGFATVDWLDKFPMARNYHCTSSASDHCPLSLHLEERKKTQRFGKSFRFEAMWLKEASFEEVVTLAWEEATINGSGFSMVECLNNCRMKLEDWNKNVFGHVGNNLARLQKHLQGWNYKVPHLKLLPL</sequence>
<accession>A0AAW2CSZ9</accession>
<dbReference type="EMBL" id="JAZDWU010000005">
    <property type="protein sequence ID" value="KAL0001169.1"/>
    <property type="molecule type" value="Genomic_DNA"/>
</dbReference>
<dbReference type="PANTHER" id="PTHR33710">
    <property type="entry name" value="BNAC02G09200D PROTEIN"/>
    <property type="match status" value="1"/>
</dbReference>
<evidence type="ECO:0000313" key="1">
    <source>
        <dbReference type="EMBL" id="KAL0001169.1"/>
    </source>
</evidence>
<organism evidence="1 2">
    <name type="scientific">Lithocarpus litseifolius</name>
    <dbReference type="NCBI Taxonomy" id="425828"/>
    <lineage>
        <taxon>Eukaryota</taxon>
        <taxon>Viridiplantae</taxon>
        <taxon>Streptophyta</taxon>
        <taxon>Embryophyta</taxon>
        <taxon>Tracheophyta</taxon>
        <taxon>Spermatophyta</taxon>
        <taxon>Magnoliopsida</taxon>
        <taxon>eudicotyledons</taxon>
        <taxon>Gunneridae</taxon>
        <taxon>Pentapetalae</taxon>
        <taxon>rosids</taxon>
        <taxon>fabids</taxon>
        <taxon>Fagales</taxon>
        <taxon>Fagaceae</taxon>
        <taxon>Lithocarpus</taxon>
    </lineage>
</organism>
<evidence type="ECO:0000313" key="2">
    <source>
        <dbReference type="Proteomes" id="UP001459277"/>
    </source>
</evidence>
<dbReference type="AlphaFoldDB" id="A0AAW2CSZ9"/>
<keyword evidence="2" id="KW-1185">Reference proteome</keyword>
<name>A0AAW2CSZ9_9ROSI</name>
<proteinExistence type="predicted"/>